<comment type="caution">
    <text evidence="2">The sequence shown here is derived from an EMBL/GenBank/DDBJ whole genome shotgun (WGS) entry which is preliminary data.</text>
</comment>
<evidence type="ECO:0008006" key="4">
    <source>
        <dbReference type="Google" id="ProtNLM"/>
    </source>
</evidence>
<keyword evidence="1" id="KW-1133">Transmembrane helix</keyword>
<protein>
    <recommendedName>
        <fullName evidence="4">DUF2788 domain-containing protein</fullName>
    </recommendedName>
</protein>
<feature type="transmembrane region" description="Helical" evidence="1">
    <location>
        <begin position="20"/>
        <end position="40"/>
    </location>
</feature>
<feature type="transmembrane region" description="Helical" evidence="1">
    <location>
        <begin position="47"/>
        <end position="69"/>
    </location>
</feature>
<dbReference type="EMBL" id="CAJQUM010000001">
    <property type="protein sequence ID" value="CAG4882613.1"/>
    <property type="molecule type" value="Genomic_DNA"/>
</dbReference>
<dbReference type="InterPro" id="IPR021249">
    <property type="entry name" value="DUF2788"/>
</dbReference>
<proteinExistence type="predicted"/>
<sequence length="75" mass="8331">MSGSGILLGFNEEQVSRFGMTFVLGGLMLYMLFIIGELAYRSRAGKTGTFVLFFVLSFGMVGFVAKLFIQNFWGI</sequence>
<reference evidence="2" key="1">
    <citation type="submission" date="2021-04" db="EMBL/GenBank/DDBJ databases">
        <authorList>
            <person name="Hornung B."/>
        </authorList>
    </citation>
    <scope>NUCLEOTIDE SEQUENCE</scope>
    <source>
        <strain evidence="2">G5G6</strain>
    </source>
</reference>
<dbReference type="AlphaFoldDB" id="A0A916J284"/>
<evidence type="ECO:0000313" key="3">
    <source>
        <dbReference type="Proteomes" id="UP000742786"/>
    </source>
</evidence>
<organism evidence="2 3">
    <name type="scientific">Georgfuchsia toluolica</name>
    <dbReference type="NCBI Taxonomy" id="424218"/>
    <lineage>
        <taxon>Bacteria</taxon>
        <taxon>Pseudomonadati</taxon>
        <taxon>Pseudomonadota</taxon>
        <taxon>Betaproteobacteria</taxon>
        <taxon>Nitrosomonadales</taxon>
        <taxon>Sterolibacteriaceae</taxon>
        <taxon>Georgfuchsia</taxon>
    </lineage>
</organism>
<gene>
    <name evidence="2" type="ORF">GTOL_10495</name>
</gene>
<keyword evidence="1" id="KW-0812">Transmembrane</keyword>
<dbReference type="RefSeq" id="WP_220634669.1">
    <property type="nucleotide sequence ID" value="NZ_CAJQUM010000001.1"/>
</dbReference>
<evidence type="ECO:0000256" key="1">
    <source>
        <dbReference type="SAM" id="Phobius"/>
    </source>
</evidence>
<keyword evidence="3" id="KW-1185">Reference proteome</keyword>
<keyword evidence="1" id="KW-0472">Membrane</keyword>
<name>A0A916J284_9PROT</name>
<dbReference type="Pfam" id="PF10981">
    <property type="entry name" value="DUF2788"/>
    <property type="match status" value="1"/>
</dbReference>
<dbReference type="Proteomes" id="UP000742786">
    <property type="component" value="Unassembled WGS sequence"/>
</dbReference>
<evidence type="ECO:0000313" key="2">
    <source>
        <dbReference type="EMBL" id="CAG4882613.1"/>
    </source>
</evidence>
<accession>A0A916J284</accession>